<accession>A0A9Q0W4K3</accession>
<proteinExistence type="predicted"/>
<gene>
    <name evidence="1" type="ORF">OIU79_025290</name>
</gene>
<evidence type="ECO:0000313" key="1">
    <source>
        <dbReference type="EMBL" id="KAJ6760412.1"/>
    </source>
</evidence>
<reference evidence="1" key="1">
    <citation type="submission" date="2022-11" db="EMBL/GenBank/DDBJ databases">
        <authorList>
            <person name="Hyden B.L."/>
            <person name="Feng K."/>
            <person name="Yates T."/>
            <person name="Jawdy S."/>
            <person name="Smart L.B."/>
            <person name="Muchero W."/>
        </authorList>
    </citation>
    <scope>NUCLEOTIDE SEQUENCE</scope>
    <source>
        <tissue evidence="1">Shoot tip</tissue>
    </source>
</reference>
<organism evidence="1 2">
    <name type="scientific">Salix purpurea</name>
    <name type="common">Purple osier willow</name>
    <dbReference type="NCBI Taxonomy" id="77065"/>
    <lineage>
        <taxon>Eukaryota</taxon>
        <taxon>Viridiplantae</taxon>
        <taxon>Streptophyta</taxon>
        <taxon>Embryophyta</taxon>
        <taxon>Tracheophyta</taxon>
        <taxon>Spermatophyta</taxon>
        <taxon>Magnoliopsida</taxon>
        <taxon>eudicotyledons</taxon>
        <taxon>Gunneridae</taxon>
        <taxon>Pentapetalae</taxon>
        <taxon>rosids</taxon>
        <taxon>fabids</taxon>
        <taxon>Malpighiales</taxon>
        <taxon>Salicaceae</taxon>
        <taxon>Saliceae</taxon>
        <taxon>Salix</taxon>
    </lineage>
</organism>
<reference evidence="1" key="2">
    <citation type="journal article" date="2023" name="Int. J. Mol. Sci.">
        <title>De Novo Assembly and Annotation of 11 Diverse Shrub Willow (Salix) Genomes Reveals Novel Gene Organization in Sex-Linked Regions.</title>
        <authorList>
            <person name="Hyden B."/>
            <person name="Feng K."/>
            <person name="Yates T.B."/>
            <person name="Jawdy S."/>
            <person name="Cereghino C."/>
            <person name="Smart L.B."/>
            <person name="Muchero W."/>
        </authorList>
    </citation>
    <scope>NUCLEOTIDE SEQUENCE</scope>
    <source>
        <tissue evidence="1">Shoot tip</tissue>
    </source>
</reference>
<feature type="non-terminal residue" evidence="1">
    <location>
        <position position="66"/>
    </location>
</feature>
<dbReference type="AlphaFoldDB" id="A0A9Q0W4K3"/>
<comment type="caution">
    <text evidence="1">The sequence shown here is derived from an EMBL/GenBank/DDBJ whole genome shotgun (WGS) entry which is preliminary data.</text>
</comment>
<dbReference type="EMBL" id="JAPFFK010000006">
    <property type="protein sequence ID" value="KAJ6760412.1"/>
    <property type="molecule type" value="Genomic_DNA"/>
</dbReference>
<evidence type="ECO:0000313" key="2">
    <source>
        <dbReference type="Proteomes" id="UP001151532"/>
    </source>
</evidence>
<name>A0A9Q0W4K3_SALPP</name>
<sequence>MNNVIQSAFIYKKRKGKGKTKLPPCRMGFFSTKCLNYRFQKFNVTVPLRNFFLLCTQLLHVQFKYL</sequence>
<keyword evidence="2" id="KW-1185">Reference proteome</keyword>
<dbReference type="Proteomes" id="UP001151532">
    <property type="component" value="Chromosome 15Z"/>
</dbReference>
<protein>
    <submittedName>
        <fullName evidence="1">Uncharacterized protein</fullName>
    </submittedName>
</protein>